<dbReference type="InterPro" id="IPR001584">
    <property type="entry name" value="Integrase_cat-core"/>
</dbReference>
<dbReference type="Pfam" id="PF00665">
    <property type="entry name" value="rve"/>
    <property type="match status" value="1"/>
</dbReference>
<keyword evidence="3" id="KW-1185">Reference proteome</keyword>
<dbReference type="EMBL" id="FOBS01000059">
    <property type="protein sequence ID" value="SEM83436.1"/>
    <property type="molecule type" value="Genomic_DNA"/>
</dbReference>
<sequence length="495" mass="56730">MGEAREANPKERYPMSVPKMPRWQQWAQFRFAVIGGLLSRPMENGQLQKELEVLAGKSYQHPIDPEKSIRLGFSTIERWYYQARNKPDPIAALGRKIRSDAGQRWSISEELKALIASQHKNYPGWSVQLHFDNLVALAERQKQLLPLPSYKTVLRCMRDNGWMRSRVPLQPTPGQLQAAQRLEQREVRSYEASHLHALWHLDFHHARIRLVDESGKWHWPMALAILDDYSRLCCHMQFYLAETAECLVHGLTQAIMKRGLPRALMTDNGSAMIAEETRQGLARLGVIHETTLPYSPYQNGKQEVFWGQLEERLIAMFRGMKNVSLAFLNQAGQAWAEQDYHRRIHREIGVTPLERMLRGPDVGRPSPDAETLHLAFTRQLIRTPRRSDATVVVDGIRYELPSRFAHLRTVTLRSPGWDKSRMTLVDPKTGGPLVRLLPQDKTKNASGLRRTIDSSVIDNADLKNKPLPALLQKWLADYAATGLPPSYLLKEETDL</sequence>
<dbReference type="AlphaFoldDB" id="A0A1H8BKX2"/>
<dbReference type="InterPro" id="IPR036397">
    <property type="entry name" value="RNaseH_sf"/>
</dbReference>
<dbReference type="SUPFAM" id="SSF53098">
    <property type="entry name" value="Ribonuclease H-like"/>
    <property type="match status" value="1"/>
</dbReference>
<dbReference type="STRING" id="43775.SAMN04489760_1592"/>
<reference evidence="2 3" key="1">
    <citation type="submission" date="2016-10" db="EMBL/GenBank/DDBJ databases">
        <authorList>
            <person name="de Groot N.N."/>
        </authorList>
    </citation>
    <scope>NUCLEOTIDE SEQUENCE [LARGE SCALE GENOMIC DNA]</scope>
    <source>
        <strain evidence="2 3">DSM 8423</strain>
    </source>
</reference>
<dbReference type="Gene3D" id="3.30.420.10">
    <property type="entry name" value="Ribonuclease H-like superfamily/Ribonuclease H"/>
    <property type="match status" value="1"/>
</dbReference>
<evidence type="ECO:0000259" key="1">
    <source>
        <dbReference type="PROSITE" id="PS50994"/>
    </source>
</evidence>
<dbReference type="GO" id="GO:0015074">
    <property type="term" value="P:DNA integration"/>
    <property type="evidence" value="ECO:0007669"/>
    <property type="project" value="InterPro"/>
</dbReference>
<feature type="domain" description="Integrase catalytic" evidence="1">
    <location>
        <begin position="190"/>
        <end position="360"/>
    </location>
</feature>
<proteinExistence type="predicted"/>
<dbReference type="GO" id="GO:0003676">
    <property type="term" value="F:nucleic acid binding"/>
    <property type="evidence" value="ECO:0007669"/>
    <property type="project" value="InterPro"/>
</dbReference>
<dbReference type="Proteomes" id="UP000198744">
    <property type="component" value="Unassembled WGS sequence"/>
</dbReference>
<dbReference type="PROSITE" id="PS50994">
    <property type="entry name" value="INTEGRASE"/>
    <property type="match status" value="1"/>
</dbReference>
<accession>A0A1H8BKX2</accession>
<dbReference type="PANTHER" id="PTHR35004">
    <property type="entry name" value="TRANSPOSASE RV3428C-RELATED"/>
    <property type="match status" value="1"/>
</dbReference>
<organism evidence="2 3">
    <name type="scientific">Syntrophus gentianae</name>
    <dbReference type="NCBI Taxonomy" id="43775"/>
    <lineage>
        <taxon>Bacteria</taxon>
        <taxon>Pseudomonadati</taxon>
        <taxon>Thermodesulfobacteriota</taxon>
        <taxon>Syntrophia</taxon>
        <taxon>Syntrophales</taxon>
        <taxon>Syntrophaceae</taxon>
        <taxon>Syntrophus</taxon>
    </lineage>
</organism>
<dbReference type="InterPro" id="IPR012337">
    <property type="entry name" value="RNaseH-like_sf"/>
</dbReference>
<name>A0A1H8BKX2_9BACT</name>
<evidence type="ECO:0000313" key="2">
    <source>
        <dbReference type="EMBL" id="SEM83436.1"/>
    </source>
</evidence>
<protein>
    <submittedName>
        <fullName evidence="2">Integrase core domain-containing protein</fullName>
    </submittedName>
</protein>
<evidence type="ECO:0000313" key="3">
    <source>
        <dbReference type="Proteomes" id="UP000198744"/>
    </source>
</evidence>
<dbReference type="PANTHER" id="PTHR35004:SF6">
    <property type="entry name" value="TRANSPOSASE"/>
    <property type="match status" value="1"/>
</dbReference>
<gene>
    <name evidence="2" type="ORF">SAMN04489760_1592</name>
</gene>